<reference evidence="2" key="1">
    <citation type="submission" date="2016-10" db="EMBL/GenBank/DDBJ databases">
        <authorList>
            <person name="Varghese N."/>
            <person name="Submissions S."/>
        </authorList>
    </citation>
    <scope>NUCLEOTIDE SEQUENCE [LARGE SCALE GENOMIC DNA]</scope>
    <source>
        <strain evidence="2">CGMCC 1.10218</strain>
    </source>
</reference>
<keyword evidence="2" id="KW-1185">Reference proteome</keyword>
<evidence type="ECO:0000313" key="1">
    <source>
        <dbReference type="EMBL" id="SEJ17899.1"/>
    </source>
</evidence>
<proteinExistence type="predicted"/>
<evidence type="ECO:0000313" key="2">
    <source>
        <dbReference type="Proteomes" id="UP000199223"/>
    </source>
</evidence>
<accession>A0A1H6WLI2</accession>
<organism evidence="1 2">
    <name type="scientific">Deinococcus reticulitermitis</name>
    <dbReference type="NCBI Taxonomy" id="856736"/>
    <lineage>
        <taxon>Bacteria</taxon>
        <taxon>Thermotogati</taxon>
        <taxon>Deinococcota</taxon>
        <taxon>Deinococci</taxon>
        <taxon>Deinococcales</taxon>
        <taxon>Deinococcaceae</taxon>
        <taxon>Deinococcus</taxon>
    </lineage>
</organism>
<gene>
    <name evidence="1" type="ORF">SAMN04488058_104219</name>
</gene>
<protein>
    <submittedName>
        <fullName evidence="1">Putative inner membrane protein</fullName>
    </submittedName>
</protein>
<dbReference type="Gene3D" id="1.10.3540.10">
    <property type="entry name" value="uncharacterized protein from magnetospirillum magneticum domain"/>
    <property type="match status" value="1"/>
</dbReference>
<dbReference type="InterPro" id="IPR014948">
    <property type="entry name" value="BrxA"/>
</dbReference>
<name>A0A1H6WLI2_9DEIO</name>
<dbReference type="Pfam" id="PF08849">
    <property type="entry name" value="BrxA"/>
    <property type="match status" value="1"/>
</dbReference>
<dbReference type="STRING" id="856736.SAMN04488058_104219"/>
<sequence length="252" mass="28684">MAYKSNIQKGGLLIDPHRDMLLAYEPALSRDAFADKVDDLGLMAAYTATRRSYLMVLFYSRYPQQVQSWTLLKEVLRLSPLGVQALVMYFHIARSETIVADFVTMYLWSEWQDGRIQVNPPSVQAWVSDASQTQGQVWSDAVNYRVAKSLLALTRDAGLLEGIQSKTIRHPFVPDEVIVYVLFTLRSEGFSTGNRVLTHPVWRLFLLSESDVSDHLARVSDRGLIEWHATGSSFHLGFPYDTEEEVARVLLR</sequence>
<dbReference type="Proteomes" id="UP000199223">
    <property type="component" value="Unassembled WGS sequence"/>
</dbReference>
<dbReference type="RefSeq" id="WP_092263972.1">
    <property type="nucleotide sequence ID" value="NZ_FNZA01000004.1"/>
</dbReference>
<dbReference type="InterPro" id="IPR023137">
    <property type="entry name" value="BrxA_sf"/>
</dbReference>
<dbReference type="AlphaFoldDB" id="A0A1H6WLI2"/>
<dbReference type="OrthoDB" id="1093088at2"/>
<dbReference type="EMBL" id="FNZA01000004">
    <property type="protein sequence ID" value="SEJ17899.1"/>
    <property type="molecule type" value="Genomic_DNA"/>
</dbReference>